<feature type="region of interest" description="Disordered" evidence="6">
    <location>
        <begin position="304"/>
        <end position="350"/>
    </location>
</feature>
<dbReference type="AlphaFoldDB" id="A0A2J5HRH3"/>
<dbReference type="GO" id="GO:0008115">
    <property type="term" value="F:sarcosine oxidase activity"/>
    <property type="evidence" value="ECO:0007669"/>
    <property type="project" value="TreeGrafter"/>
</dbReference>
<comment type="cofactor">
    <cofactor evidence="1">
        <name>FAD</name>
        <dbReference type="ChEBI" id="CHEBI:57692"/>
    </cofactor>
</comment>
<evidence type="ECO:0000256" key="2">
    <source>
        <dbReference type="ARBA" id="ARBA00010989"/>
    </source>
</evidence>
<feature type="signal peptide" evidence="7">
    <location>
        <begin position="1"/>
        <end position="18"/>
    </location>
</feature>
<dbReference type="Gene3D" id="3.50.50.60">
    <property type="entry name" value="FAD/NAD(P)-binding domain"/>
    <property type="match status" value="1"/>
</dbReference>
<keyword evidence="10" id="KW-1185">Reference proteome</keyword>
<evidence type="ECO:0000256" key="1">
    <source>
        <dbReference type="ARBA" id="ARBA00001974"/>
    </source>
</evidence>
<name>A0A2J5HRH3_9EURO</name>
<dbReference type="PANTHER" id="PTHR10961">
    <property type="entry name" value="PEROXISOMAL SARCOSINE OXIDASE"/>
    <property type="match status" value="1"/>
</dbReference>
<dbReference type="InterPro" id="IPR036188">
    <property type="entry name" value="FAD/NAD-bd_sf"/>
</dbReference>
<proteinExistence type="inferred from homology"/>
<evidence type="ECO:0000256" key="4">
    <source>
        <dbReference type="ARBA" id="ARBA00022827"/>
    </source>
</evidence>
<feature type="chain" id="PRO_5014357185" evidence="7">
    <location>
        <begin position="19"/>
        <end position="471"/>
    </location>
</feature>
<feature type="compositionally biased region" description="Low complexity" evidence="6">
    <location>
        <begin position="304"/>
        <end position="322"/>
    </location>
</feature>
<dbReference type="Pfam" id="PF01266">
    <property type="entry name" value="DAO"/>
    <property type="match status" value="1"/>
</dbReference>
<dbReference type="OrthoDB" id="2219495at2759"/>
<dbReference type="InterPro" id="IPR045170">
    <property type="entry name" value="MTOX"/>
</dbReference>
<gene>
    <name evidence="9" type="ORF">BDW42DRAFT_201447</name>
</gene>
<comment type="similarity">
    <text evidence="2">Belongs to the MSOX/MTOX family.</text>
</comment>
<evidence type="ECO:0000256" key="5">
    <source>
        <dbReference type="ARBA" id="ARBA00023002"/>
    </source>
</evidence>
<dbReference type="GO" id="GO:0004657">
    <property type="term" value="F:proline dehydrogenase activity"/>
    <property type="evidence" value="ECO:0007669"/>
    <property type="project" value="TreeGrafter"/>
</dbReference>
<keyword evidence="7" id="KW-0732">Signal</keyword>
<evidence type="ECO:0000256" key="3">
    <source>
        <dbReference type="ARBA" id="ARBA00022630"/>
    </source>
</evidence>
<evidence type="ECO:0000259" key="8">
    <source>
        <dbReference type="Pfam" id="PF01266"/>
    </source>
</evidence>
<dbReference type="Gene3D" id="3.30.9.10">
    <property type="entry name" value="D-Amino Acid Oxidase, subunit A, domain 2"/>
    <property type="match status" value="1"/>
</dbReference>
<evidence type="ECO:0000313" key="10">
    <source>
        <dbReference type="Proteomes" id="UP000235023"/>
    </source>
</evidence>
<accession>A0A2J5HRH3</accession>
<dbReference type="GO" id="GO:0050031">
    <property type="term" value="F:L-pipecolate oxidase activity"/>
    <property type="evidence" value="ECO:0007669"/>
    <property type="project" value="TreeGrafter"/>
</dbReference>
<dbReference type="PANTHER" id="PTHR10961:SF45">
    <property type="entry name" value="FAD DEPENDENT OXIDOREDUCTASE DOMAIN-CONTAINING PROTEIN-RELATED"/>
    <property type="match status" value="1"/>
</dbReference>
<evidence type="ECO:0000313" key="9">
    <source>
        <dbReference type="EMBL" id="PLN79898.1"/>
    </source>
</evidence>
<dbReference type="EMBL" id="KZ559554">
    <property type="protein sequence ID" value="PLN79898.1"/>
    <property type="molecule type" value="Genomic_DNA"/>
</dbReference>
<evidence type="ECO:0000256" key="6">
    <source>
        <dbReference type="SAM" id="MobiDB-lite"/>
    </source>
</evidence>
<feature type="compositionally biased region" description="Polar residues" evidence="6">
    <location>
        <begin position="331"/>
        <end position="348"/>
    </location>
</feature>
<organism evidence="9 10">
    <name type="scientific">Aspergillus taichungensis</name>
    <dbReference type="NCBI Taxonomy" id="482145"/>
    <lineage>
        <taxon>Eukaryota</taxon>
        <taxon>Fungi</taxon>
        <taxon>Dikarya</taxon>
        <taxon>Ascomycota</taxon>
        <taxon>Pezizomycotina</taxon>
        <taxon>Eurotiomycetes</taxon>
        <taxon>Eurotiomycetidae</taxon>
        <taxon>Eurotiales</taxon>
        <taxon>Aspergillaceae</taxon>
        <taxon>Aspergillus</taxon>
        <taxon>Aspergillus subgen. Circumdati</taxon>
    </lineage>
</organism>
<evidence type="ECO:0000256" key="7">
    <source>
        <dbReference type="SAM" id="SignalP"/>
    </source>
</evidence>
<sequence length="471" mass="50102">MSPPILIIGAGVFGLTTALELTKRGHKNITILDRALPPVPDGSSVDVSRIIRPDYADSFYAQMGLDALTGWKQEQEFAPFFHPSGLLCVQSQGSAEYLEQARKNLQALGSGANIQSFRGGEANTKYPGIHGDLAATTGHWNLSGGWADAEGCIAELVGRCARAGVGFITGRHGTVTSLVTSSSPASSSPSSSAPHPPSEKRKRKIQAVQTAAGTTVSANTIILATGAWTPYLLDMSGRSISTGQPVAFIQLTAEEAADMQDGRTPVMIDLSTGWFAFPPTPGTNLLKMARHGYGYEVIRSVPLSHSPSSSSSSSSSSPSASPGTRNEMRNESSTFSAPRLTPFSSETTPLPKDAEQALRAGLALFLPRFKDRPFIRQRLCWYTDTPGGNFIVDYHPEYEGLFVATGGSGHAFKFLPILGSRIADSFEGVASITQTQKWAWPAAKASISRGDGSRGGPARRVLNGEEVRAML</sequence>
<dbReference type="InterPro" id="IPR006076">
    <property type="entry name" value="FAD-dep_OxRdtase"/>
</dbReference>
<dbReference type="SUPFAM" id="SSF51905">
    <property type="entry name" value="FAD/NAD(P)-binding domain"/>
    <property type="match status" value="1"/>
</dbReference>
<keyword evidence="3" id="KW-0285">Flavoprotein</keyword>
<keyword evidence="5" id="KW-0560">Oxidoreductase</keyword>
<protein>
    <submittedName>
        <fullName evidence="9">FAD dependent oxidoreductase</fullName>
    </submittedName>
</protein>
<feature type="compositionally biased region" description="Low complexity" evidence="6">
    <location>
        <begin position="181"/>
        <end position="193"/>
    </location>
</feature>
<dbReference type="Proteomes" id="UP000235023">
    <property type="component" value="Unassembled WGS sequence"/>
</dbReference>
<reference evidence="10" key="1">
    <citation type="submission" date="2017-12" db="EMBL/GenBank/DDBJ databases">
        <authorList>
            <consortium name="DOE Joint Genome Institute"/>
            <person name="Mondo S.J."/>
            <person name="Kjaerbolling I."/>
            <person name="Vesth T.C."/>
            <person name="Frisvad J.C."/>
            <person name="Nybo J.L."/>
            <person name="Theobald S."/>
            <person name="Kuo A."/>
            <person name="Bowyer P."/>
            <person name="Matsuda Y."/>
            <person name="Lyhne E.K."/>
            <person name="Kogle M.E."/>
            <person name="Clum A."/>
            <person name="Lipzen A."/>
            <person name="Salamov A."/>
            <person name="Ngan C.Y."/>
            <person name="Daum C."/>
            <person name="Chiniquy J."/>
            <person name="Barry K."/>
            <person name="LaButti K."/>
            <person name="Haridas S."/>
            <person name="Simmons B.A."/>
            <person name="Magnuson J.K."/>
            <person name="Mortensen U.H."/>
            <person name="Larsen T.O."/>
            <person name="Grigoriev I.V."/>
            <person name="Baker S.E."/>
            <person name="Andersen M.R."/>
            <person name="Nordberg H.P."/>
            <person name="Cantor M.N."/>
            <person name="Hua S.X."/>
        </authorList>
    </citation>
    <scope>NUCLEOTIDE SEQUENCE [LARGE SCALE GENOMIC DNA]</scope>
    <source>
        <strain evidence="10">IBT 19404</strain>
    </source>
</reference>
<feature type="domain" description="FAD dependent oxidoreductase" evidence="8">
    <location>
        <begin position="5"/>
        <end position="424"/>
    </location>
</feature>
<keyword evidence="4" id="KW-0274">FAD</keyword>
<dbReference type="GO" id="GO:0050660">
    <property type="term" value="F:flavin adenine dinucleotide binding"/>
    <property type="evidence" value="ECO:0007669"/>
    <property type="project" value="InterPro"/>
</dbReference>
<feature type="region of interest" description="Disordered" evidence="6">
    <location>
        <begin position="178"/>
        <end position="202"/>
    </location>
</feature>